<organism evidence="2 3">
    <name type="scientific">Streptomyces yanii</name>
    <dbReference type="NCBI Taxonomy" id="78510"/>
    <lineage>
        <taxon>Bacteria</taxon>
        <taxon>Bacillati</taxon>
        <taxon>Actinomycetota</taxon>
        <taxon>Actinomycetes</taxon>
        <taxon>Kitasatosporales</taxon>
        <taxon>Streptomycetaceae</taxon>
        <taxon>Streptomyces</taxon>
    </lineage>
</organism>
<dbReference type="EMBL" id="JBHMCG010000184">
    <property type="protein sequence ID" value="MFB9578625.1"/>
    <property type="molecule type" value="Genomic_DNA"/>
</dbReference>
<keyword evidence="3" id="KW-1185">Reference proteome</keyword>
<sequence>MHDSVYFFLSRSGGLTPASTDRTSGDRAQAATGSKGPGSGAVQELVAQDARPTSALPARHTPFFTHADRA</sequence>
<evidence type="ECO:0000313" key="2">
    <source>
        <dbReference type="EMBL" id="MFB9578625.1"/>
    </source>
</evidence>
<accession>A0ABV5RL85</accession>
<reference evidence="2 3" key="1">
    <citation type="submission" date="2024-09" db="EMBL/GenBank/DDBJ databases">
        <authorList>
            <person name="Sun Q."/>
            <person name="Mori K."/>
        </authorList>
    </citation>
    <scope>NUCLEOTIDE SEQUENCE [LARGE SCALE GENOMIC DNA]</scope>
    <source>
        <strain evidence="2 3">JCM 3331</strain>
    </source>
</reference>
<comment type="caution">
    <text evidence="2">The sequence shown here is derived from an EMBL/GenBank/DDBJ whole genome shotgun (WGS) entry which is preliminary data.</text>
</comment>
<dbReference type="Proteomes" id="UP001589710">
    <property type="component" value="Unassembled WGS sequence"/>
</dbReference>
<feature type="region of interest" description="Disordered" evidence="1">
    <location>
        <begin position="10"/>
        <end position="41"/>
    </location>
</feature>
<dbReference type="RefSeq" id="WP_345512499.1">
    <property type="nucleotide sequence ID" value="NZ_BAAAXD010000015.1"/>
</dbReference>
<feature type="region of interest" description="Disordered" evidence="1">
    <location>
        <begin position="51"/>
        <end position="70"/>
    </location>
</feature>
<evidence type="ECO:0000313" key="3">
    <source>
        <dbReference type="Proteomes" id="UP001589710"/>
    </source>
</evidence>
<proteinExistence type="predicted"/>
<protein>
    <submittedName>
        <fullName evidence="2">Uncharacterized protein</fullName>
    </submittedName>
</protein>
<gene>
    <name evidence="2" type="ORF">ACFFTL_41765</name>
</gene>
<evidence type="ECO:0000256" key="1">
    <source>
        <dbReference type="SAM" id="MobiDB-lite"/>
    </source>
</evidence>
<name>A0ABV5RL85_9ACTN</name>